<name>A0AB35K601_9GAMM</name>
<sequence length="153" mass="17763">MLCPMKEGYSFTPGNNLREQESEGGPPRQVPFFIGAYHRVKVTVLLDKKGKRQYFWAFWRIKQRKPENWLWKLSLDNGISEECECRFISSSLPSESYRNKTVIKVTFEVLVKPVYRSEIDDRNIVNYRQGGLTPDVEKIPNEWFPAATGVSNG</sequence>
<dbReference type="Proteomes" id="UP001150055">
    <property type="component" value="Unassembled WGS sequence"/>
</dbReference>
<evidence type="ECO:0000313" key="2">
    <source>
        <dbReference type="EMBL" id="MDD9320340.1"/>
    </source>
</evidence>
<gene>
    <name evidence="2" type="ORF">M0O54_09445</name>
</gene>
<evidence type="ECO:0000256" key="1">
    <source>
        <dbReference type="SAM" id="MobiDB-lite"/>
    </source>
</evidence>
<proteinExistence type="predicted"/>
<dbReference type="RefSeq" id="WP_274579125.1">
    <property type="nucleotide sequence ID" value="NZ_JALNTG010000031.1"/>
</dbReference>
<accession>A0AB35K601</accession>
<reference evidence="2" key="1">
    <citation type="submission" date="2022-12" db="EMBL/GenBank/DDBJ databases">
        <title>Acinetobacter lactucae: Emerging opportunistic pathogenic species of genus Acinetobacter isolated from immunocompromised patients in clinical settings of India.</title>
        <authorList>
            <person name="Amar A.K."/>
            <person name="Sawant A.R."/>
            <person name="Meera M."/>
            <person name="Tomar A."/>
            <person name="Sistla S."/>
            <person name="Prashanth K."/>
        </authorList>
    </citation>
    <scope>NUCLEOTIDE SEQUENCE</scope>
    <source>
        <strain evidence="2">PKAL1828C</strain>
    </source>
</reference>
<comment type="caution">
    <text evidence="2">The sequence shown here is derived from an EMBL/GenBank/DDBJ whole genome shotgun (WGS) entry which is preliminary data.</text>
</comment>
<feature type="region of interest" description="Disordered" evidence="1">
    <location>
        <begin position="1"/>
        <end position="26"/>
    </location>
</feature>
<dbReference type="AlphaFoldDB" id="A0AB35K601"/>
<organism evidence="2 3">
    <name type="scientific">Acinetobacter lactucae</name>
    <dbReference type="NCBI Taxonomy" id="1785128"/>
    <lineage>
        <taxon>Bacteria</taxon>
        <taxon>Pseudomonadati</taxon>
        <taxon>Pseudomonadota</taxon>
        <taxon>Gammaproteobacteria</taxon>
        <taxon>Moraxellales</taxon>
        <taxon>Moraxellaceae</taxon>
        <taxon>Acinetobacter</taxon>
        <taxon>Acinetobacter calcoaceticus/baumannii complex</taxon>
    </lineage>
</organism>
<protein>
    <submittedName>
        <fullName evidence="2">Uncharacterized protein</fullName>
    </submittedName>
</protein>
<dbReference type="EMBL" id="JALNTG010000031">
    <property type="protein sequence ID" value="MDD9320340.1"/>
    <property type="molecule type" value="Genomic_DNA"/>
</dbReference>
<evidence type="ECO:0000313" key="3">
    <source>
        <dbReference type="Proteomes" id="UP001150055"/>
    </source>
</evidence>